<dbReference type="AlphaFoldDB" id="V4PYJ6"/>
<reference evidence="1 2" key="1">
    <citation type="journal article" date="2014" name="Nature">
        <title>Sequential evolution of bacterial morphology by co-option of a developmental regulator.</title>
        <authorList>
            <person name="Jiang C."/>
            <person name="Brown P.J."/>
            <person name="Ducret A."/>
            <person name="Brun Y.V."/>
        </authorList>
    </citation>
    <scope>NUCLEOTIDE SEQUENCE [LARGE SCALE GENOMIC DNA]</scope>
    <source>
        <strain evidence="1 2">DSM 16100</strain>
    </source>
</reference>
<dbReference type="EMBL" id="AWGB01000012">
    <property type="protein sequence ID" value="ESQ92514.1"/>
    <property type="molecule type" value="Genomic_DNA"/>
</dbReference>
<dbReference type="PATRIC" id="fig|1121022.4.peg.1548"/>
<gene>
    <name evidence="1" type="ORF">ABENE_07715</name>
</gene>
<organism evidence="1 2">
    <name type="scientific">Asticcacaulis benevestitus DSM 16100 = ATCC BAA-896</name>
    <dbReference type="NCBI Taxonomy" id="1121022"/>
    <lineage>
        <taxon>Bacteria</taxon>
        <taxon>Pseudomonadati</taxon>
        <taxon>Pseudomonadota</taxon>
        <taxon>Alphaproteobacteria</taxon>
        <taxon>Caulobacterales</taxon>
        <taxon>Caulobacteraceae</taxon>
        <taxon>Asticcacaulis</taxon>
    </lineage>
</organism>
<protein>
    <submittedName>
        <fullName evidence="1">Uncharacterized protein</fullName>
    </submittedName>
</protein>
<dbReference type="eggNOG" id="COG3267">
    <property type="taxonomic scope" value="Bacteria"/>
</dbReference>
<sequence>MLSRRIDDLEPELTRHGYDVRTLCDQFDAEAVEICQLMRGNLNPQRTNELIDEMRAAGLPR</sequence>
<keyword evidence="2" id="KW-1185">Reference proteome</keyword>
<evidence type="ECO:0000313" key="2">
    <source>
        <dbReference type="Proteomes" id="UP000017837"/>
    </source>
</evidence>
<name>V4PYJ6_9CAUL</name>
<accession>V4PYJ6</accession>
<proteinExistence type="predicted"/>
<comment type="caution">
    <text evidence="1">The sequence shown here is derived from an EMBL/GenBank/DDBJ whole genome shotgun (WGS) entry which is preliminary data.</text>
</comment>
<dbReference type="Proteomes" id="UP000017837">
    <property type="component" value="Unassembled WGS sequence"/>
</dbReference>
<evidence type="ECO:0000313" key="1">
    <source>
        <dbReference type="EMBL" id="ESQ92514.1"/>
    </source>
</evidence>